<reference evidence="1 2" key="1">
    <citation type="submission" date="2019-09" db="EMBL/GenBank/DDBJ databases">
        <title>Draft genome sequences of 48 bacterial type strains from the CCUG.</title>
        <authorList>
            <person name="Tunovic T."/>
            <person name="Pineiro-Iglesias B."/>
            <person name="Unosson C."/>
            <person name="Inganas E."/>
            <person name="Ohlen M."/>
            <person name="Cardew S."/>
            <person name="Jensie-Markopoulos S."/>
            <person name="Salva-Serra F."/>
            <person name="Jaen-Luchoro D."/>
            <person name="Karlsson R."/>
            <person name="Svensson-Stadler L."/>
            <person name="Chun J."/>
            <person name="Moore E."/>
        </authorList>
    </citation>
    <scope>NUCLEOTIDE SEQUENCE [LARGE SCALE GENOMIC DNA]</scope>
    <source>
        <strain evidence="1 2">CCUG 65687</strain>
    </source>
</reference>
<protein>
    <submittedName>
        <fullName evidence="1">Uncharacterized protein</fullName>
    </submittedName>
</protein>
<dbReference type="EMBL" id="VZOL01000006">
    <property type="protein sequence ID" value="KAB0686246.1"/>
    <property type="molecule type" value="Genomic_DNA"/>
</dbReference>
<name>A0A6L3NNH6_9BURK</name>
<dbReference type="AlphaFoldDB" id="A0A6L3NNH6"/>
<evidence type="ECO:0000313" key="2">
    <source>
        <dbReference type="Proteomes" id="UP000473571"/>
    </source>
</evidence>
<comment type="caution">
    <text evidence="1">The sequence shown here is derived from an EMBL/GenBank/DDBJ whole genome shotgun (WGS) entry which is preliminary data.</text>
</comment>
<dbReference type="Proteomes" id="UP000473571">
    <property type="component" value="Unassembled WGS sequence"/>
</dbReference>
<organism evidence="1 2">
    <name type="scientific">Burkholderia territorii</name>
    <dbReference type="NCBI Taxonomy" id="1503055"/>
    <lineage>
        <taxon>Bacteria</taxon>
        <taxon>Pseudomonadati</taxon>
        <taxon>Pseudomonadota</taxon>
        <taxon>Betaproteobacteria</taxon>
        <taxon>Burkholderiales</taxon>
        <taxon>Burkholderiaceae</taxon>
        <taxon>Burkholderia</taxon>
        <taxon>Burkholderia cepacia complex</taxon>
    </lineage>
</organism>
<gene>
    <name evidence="1" type="ORF">F7R13_01500</name>
</gene>
<evidence type="ECO:0000313" key="1">
    <source>
        <dbReference type="EMBL" id="KAB0686246.1"/>
    </source>
</evidence>
<sequence>MACCIRRSAASALARAEPGKLRGFAGGLSGCPASRSFQGHSMTVDSYAYCPAAGAVMGFSTPTLIETGRSGAARAGIRQEAGR</sequence>
<proteinExistence type="predicted"/>
<accession>A0A6L3NNH6</accession>